<gene>
    <name evidence="3" type="ORF">MCOR_49870</name>
</gene>
<dbReference type="EMBL" id="CACVKT020008736">
    <property type="protein sequence ID" value="CAC5417360.1"/>
    <property type="molecule type" value="Genomic_DNA"/>
</dbReference>
<accession>A0A6J8EAB0</accession>
<reference evidence="3 4" key="1">
    <citation type="submission" date="2020-06" db="EMBL/GenBank/DDBJ databases">
        <authorList>
            <person name="Li R."/>
            <person name="Bekaert M."/>
        </authorList>
    </citation>
    <scope>NUCLEOTIDE SEQUENCE [LARGE SCALE GENOMIC DNA]</scope>
    <source>
        <strain evidence="4">wild</strain>
    </source>
</reference>
<feature type="signal peptide" evidence="2">
    <location>
        <begin position="1"/>
        <end position="18"/>
    </location>
</feature>
<sequence>MALTSLLFFVAVLGTTDGLNCYGHICSGTEYCLIQIHADTGICTIPHGHGHQKEHQLCIGAHHPGDHCFCHEQACVDSMVRQQATPAPTNAPTNAPPVVTAAPTVTTAAQTVGPGQTTAKRKSCKRTEQLSNQVTPAVQIYYLIKISKNIYECVNQNMQLPETGVPNN</sequence>
<evidence type="ECO:0000313" key="4">
    <source>
        <dbReference type="Proteomes" id="UP000507470"/>
    </source>
</evidence>
<evidence type="ECO:0000256" key="1">
    <source>
        <dbReference type="SAM" id="MobiDB-lite"/>
    </source>
</evidence>
<keyword evidence="4" id="KW-1185">Reference proteome</keyword>
<evidence type="ECO:0000313" key="3">
    <source>
        <dbReference type="EMBL" id="CAC5417360.1"/>
    </source>
</evidence>
<dbReference type="AlphaFoldDB" id="A0A6J8EAB0"/>
<feature type="region of interest" description="Disordered" evidence="1">
    <location>
        <begin position="106"/>
        <end position="128"/>
    </location>
</feature>
<dbReference type="OrthoDB" id="10492567at2759"/>
<feature type="chain" id="PRO_5027017811" evidence="2">
    <location>
        <begin position="19"/>
        <end position="168"/>
    </location>
</feature>
<proteinExistence type="predicted"/>
<dbReference type="Proteomes" id="UP000507470">
    <property type="component" value="Unassembled WGS sequence"/>
</dbReference>
<keyword evidence="2" id="KW-0732">Signal</keyword>
<name>A0A6J8EAB0_MYTCO</name>
<organism evidence="3 4">
    <name type="scientific">Mytilus coruscus</name>
    <name type="common">Sea mussel</name>
    <dbReference type="NCBI Taxonomy" id="42192"/>
    <lineage>
        <taxon>Eukaryota</taxon>
        <taxon>Metazoa</taxon>
        <taxon>Spiralia</taxon>
        <taxon>Lophotrochozoa</taxon>
        <taxon>Mollusca</taxon>
        <taxon>Bivalvia</taxon>
        <taxon>Autobranchia</taxon>
        <taxon>Pteriomorphia</taxon>
        <taxon>Mytilida</taxon>
        <taxon>Mytiloidea</taxon>
        <taxon>Mytilidae</taxon>
        <taxon>Mytilinae</taxon>
        <taxon>Mytilus</taxon>
    </lineage>
</organism>
<protein>
    <submittedName>
        <fullName evidence="3">Uncharacterized protein</fullName>
    </submittedName>
</protein>
<evidence type="ECO:0000256" key="2">
    <source>
        <dbReference type="SAM" id="SignalP"/>
    </source>
</evidence>